<gene>
    <name evidence="3" type="ORF">TL16_g11023</name>
</gene>
<dbReference type="SMART" id="SM00460">
    <property type="entry name" value="TGc"/>
    <property type="match status" value="1"/>
</dbReference>
<evidence type="ECO:0000313" key="3">
    <source>
        <dbReference type="EMBL" id="GMH87993.1"/>
    </source>
</evidence>
<dbReference type="SUPFAM" id="SSF54001">
    <property type="entry name" value="Cysteine proteinases"/>
    <property type="match status" value="1"/>
</dbReference>
<dbReference type="EMBL" id="BLQM01000404">
    <property type="protein sequence ID" value="GMH87993.1"/>
    <property type="molecule type" value="Genomic_DNA"/>
</dbReference>
<dbReference type="Gene3D" id="3.10.620.30">
    <property type="match status" value="1"/>
</dbReference>
<reference evidence="4" key="1">
    <citation type="journal article" date="2023" name="Commun. Biol.">
        <title>Genome analysis of Parmales, the sister group of diatoms, reveals the evolutionary specialization of diatoms from phago-mixotrophs to photoautotrophs.</title>
        <authorList>
            <person name="Ban H."/>
            <person name="Sato S."/>
            <person name="Yoshikawa S."/>
            <person name="Yamada K."/>
            <person name="Nakamura Y."/>
            <person name="Ichinomiya M."/>
            <person name="Sato N."/>
            <person name="Blanc-Mathieu R."/>
            <person name="Endo H."/>
            <person name="Kuwata A."/>
            <person name="Ogata H."/>
        </authorList>
    </citation>
    <scope>NUCLEOTIDE SEQUENCE [LARGE SCALE GENOMIC DNA]</scope>
</reference>
<dbReference type="InterPro" id="IPR011992">
    <property type="entry name" value="EF-hand-dom_pair"/>
</dbReference>
<dbReference type="PANTHER" id="PTHR33490:SF6">
    <property type="entry name" value="SLL1049 PROTEIN"/>
    <property type="match status" value="1"/>
</dbReference>
<dbReference type="InterPro" id="IPR002048">
    <property type="entry name" value="EF_hand_dom"/>
</dbReference>
<dbReference type="SUPFAM" id="SSF51126">
    <property type="entry name" value="Pectin lyase-like"/>
    <property type="match status" value="2"/>
</dbReference>
<dbReference type="InterPro" id="IPR011050">
    <property type="entry name" value="Pectin_lyase_fold/virulence"/>
</dbReference>
<keyword evidence="1" id="KW-0106">Calcium</keyword>
<dbReference type="PROSITE" id="PS00018">
    <property type="entry name" value="EF_HAND_1"/>
    <property type="match status" value="2"/>
</dbReference>
<dbReference type="SMART" id="SM00054">
    <property type="entry name" value="EFh"/>
    <property type="match status" value="2"/>
</dbReference>
<sequence>MSSFVSLTSGVPASAGSLSVATKWGTANSVFSGSGPSATTFTVSDDKSKGADGCTGFLIAAEGSSVTLKNCTFINPTNIGCGNFVFAGATMTFRNVSFRKGSGMPVTTALHPGARVVFDNCTFEVSTTVAFGAADTTVELSAGSCAKEFEGVTVHGSPTRIHFDPAKRAAEAEALKQVEEALAAEAMVLKQAEEFYAAKEKKAEAEAKAADAAAKADKVAAGEKAAAKKVAANIVAMKSGSPAAVGNHGVVTSYGRGKEVYAGAGPEKTTLTVCDDKAKGSDGCTGFLVVLEGANVVLENCTFFNPTACNPGNFVFTNATMTFRNVAFKKGSGTPVAMAIQPGGKVVFDKCSFEMGTVVQFGAADTTVELTKGSSADEFKGVTVLGSPTRIGCGPPQGGRLRALLEAEDWRPAAETVGEGGVVLVRRPYRDIRIRSRLDKIDSQVDWNMYTHAFVFAGHLLGCAGGDGSRAQHGMSRLELVEDNDPTTPLPAEYLVPGLKSMTAASVPLALLPRVRVVHHIIQYQTWLVPEDEVADLEPLGFEAVTPKELSDDERRRYLFTGSGSGGGNLDSGAMLRELTKRGLQREPGMPDFVFVQRFANKILEHIKYHAGKDCANNGKPPSHAFITGFGQCGRFSSVCVSACRASGIPARMVVNGSAGNGMSTSGLFAPEIMHVCVEAYLSGAGWTLLEPQMGKIGDFTNYIALDTGTRTEEQLADARTLHPGLGGQVQGVVDYYFNKHDLNKDGVLAKDEFKELLADMLGISVGGNEIEVCQVDEAMSILDLDGDGNLSRAELQLALEQESLLACGRAYSVGQSTCSGTLLKFDGEKKGALLPGDSAQEARLAVQPAAKKRYIVAEKCLYTPENNPFSPETLGKCSSPVVSLEFDRVEVRRLKWNGDLMALEDEWGSGPSVEVAPLFNWPDEVGGYVDGKALRVPREEAQRLFQ</sequence>
<comment type="caution">
    <text evidence="3">The sequence shown here is derived from an EMBL/GenBank/DDBJ whole genome shotgun (WGS) entry which is preliminary data.</text>
</comment>
<evidence type="ECO:0000313" key="4">
    <source>
        <dbReference type="Proteomes" id="UP001162640"/>
    </source>
</evidence>
<dbReference type="InterPro" id="IPR018247">
    <property type="entry name" value="EF_Hand_1_Ca_BS"/>
</dbReference>
<dbReference type="CDD" id="cd00051">
    <property type="entry name" value="EFh"/>
    <property type="match status" value="1"/>
</dbReference>
<accession>A0A9W7EQM7</accession>
<evidence type="ECO:0000256" key="1">
    <source>
        <dbReference type="ARBA" id="ARBA00022837"/>
    </source>
</evidence>
<dbReference type="GO" id="GO:0005509">
    <property type="term" value="F:calcium ion binding"/>
    <property type="evidence" value="ECO:0007669"/>
    <property type="project" value="InterPro"/>
</dbReference>
<proteinExistence type="predicted"/>
<organism evidence="3 4">
    <name type="scientific">Triparma laevis f. inornata</name>
    <dbReference type="NCBI Taxonomy" id="1714386"/>
    <lineage>
        <taxon>Eukaryota</taxon>
        <taxon>Sar</taxon>
        <taxon>Stramenopiles</taxon>
        <taxon>Ochrophyta</taxon>
        <taxon>Bolidophyceae</taxon>
        <taxon>Parmales</taxon>
        <taxon>Triparmaceae</taxon>
        <taxon>Triparma</taxon>
    </lineage>
</organism>
<feature type="domain" description="EF-hand" evidence="2">
    <location>
        <begin position="775"/>
        <end position="806"/>
    </location>
</feature>
<dbReference type="Pfam" id="PF01841">
    <property type="entry name" value="Transglut_core"/>
    <property type="match status" value="1"/>
</dbReference>
<dbReference type="InterPro" id="IPR002931">
    <property type="entry name" value="Transglutaminase-like"/>
</dbReference>
<dbReference type="SUPFAM" id="SSF47473">
    <property type="entry name" value="EF-hand"/>
    <property type="match status" value="1"/>
</dbReference>
<dbReference type="InterPro" id="IPR038765">
    <property type="entry name" value="Papain-like_cys_pep_sf"/>
</dbReference>
<dbReference type="PANTHER" id="PTHR33490">
    <property type="entry name" value="BLR5614 PROTEIN-RELATED"/>
    <property type="match status" value="1"/>
</dbReference>
<dbReference type="Gene3D" id="1.10.238.10">
    <property type="entry name" value="EF-hand"/>
    <property type="match status" value="1"/>
</dbReference>
<protein>
    <recommendedName>
        <fullName evidence="2">EF-hand domain-containing protein</fullName>
    </recommendedName>
</protein>
<evidence type="ECO:0000259" key="2">
    <source>
        <dbReference type="PROSITE" id="PS50222"/>
    </source>
</evidence>
<dbReference type="AlphaFoldDB" id="A0A9W7EQM7"/>
<name>A0A9W7EQM7_9STRA</name>
<feature type="domain" description="EF-hand" evidence="2">
    <location>
        <begin position="729"/>
        <end position="764"/>
    </location>
</feature>
<dbReference type="Pfam" id="PF13202">
    <property type="entry name" value="EF-hand_5"/>
    <property type="match status" value="2"/>
</dbReference>
<dbReference type="Proteomes" id="UP001162640">
    <property type="component" value="Unassembled WGS sequence"/>
</dbReference>
<dbReference type="PROSITE" id="PS50222">
    <property type="entry name" value="EF_HAND_2"/>
    <property type="match status" value="2"/>
</dbReference>